<dbReference type="Gene3D" id="1.25.10.10">
    <property type="entry name" value="Leucine-rich Repeat Variant"/>
    <property type="match status" value="7"/>
</dbReference>
<organism evidence="8 9">
    <name type="scientific">Adineta steineri</name>
    <dbReference type="NCBI Taxonomy" id="433720"/>
    <lineage>
        <taxon>Eukaryota</taxon>
        <taxon>Metazoa</taxon>
        <taxon>Spiralia</taxon>
        <taxon>Gnathifera</taxon>
        <taxon>Rotifera</taxon>
        <taxon>Eurotatoria</taxon>
        <taxon>Bdelloidea</taxon>
        <taxon>Adinetida</taxon>
        <taxon>Adinetidae</taxon>
        <taxon>Adineta</taxon>
    </lineage>
</organism>
<dbReference type="Pfam" id="PF01129">
    <property type="entry name" value="ART"/>
    <property type="match status" value="1"/>
</dbReference>
<evidence type="ECO:0000259" key="7">
    <source>
        <dbReference type="PROSITE" id="PS50837"/>
    </source>
</evidence>
<keyword evidence="4" id="KW-0548">Nucleotidyltransferase</keyword>
<dbReference type="Pfam" id="PF01602">
    <property type="entry name" value="Adaptin_N"/>
    <property type="match status" value="1"/>
</dbReference>
<dbReference type="Gene3D" id="3.40.50.300">
    <property type="entry name" value="P-loop containing nucleotide triphosphate hydrolases"/>
    <property type="match status" value="1"/>
</dbReference>
<dbReference type="PROSITE" id="PS51996">
    <property type="entry name" value="TR_MART"/>
    <property type="match status" value="1"/>
</dbReference>
<name>A0A819HGG6_9BILA</name>
<evidence type="ECO:0000256" key="5">
    <source>
        <dbReference type="ARBA" id="ARBA00047597"/>
    </source>
</evidence>
<dbReference type="InterPro" id="IPR007111">
    <property type="entry name" value="NACHT_NTPase"/>
</dbReference>
<dbReference type="EMBL" id="CAJOAZ010002153">
    <property type="protein sequence ID" value="CAF3900021.1"/>
    <property type="molecule type" value="Genomic_DNA"/>
</dbReference>
<dbReference type="GO" id="GO:0030117">
    <property type="term" value="C:membrane coat"/>
    <property type="evidence" value="ECO:0007669"/>
    <property type="project" value="InterPro"/>
</dbReference>
<dbReference type="GO" id="GO:0016779">
    <property type="term" value="F:nucleotidyltransferase activity"/>
    <property type="evidence" value="ECO:0007669"/>
    <property type="project" value="UniProtKB-KW"/>
</dbReference>
<dbReference type="InterPro" id="IPR011989">
    <property type="entry name" value="ARM-like"/>
</dbReference>
<dbReference type="SUPFAM" id="SSF48371">
    <property type="entry name" value="ARM repeat"/>
    <property type="match status" value="2"/>
</dbReference>
<comment type="caution">
    <text evidence="8">The sequence shown here is derived from an EMBL/GenBank/DDBJ whole genome shotgun (WGS) entry which is preliminary data.</text>
</comment>
<reference evidence="8" key="1">
    <citation type="submission" date="2021-02" db="EMBL/GenBank/DDBJ databases">
        <authorList>
            <person name="Nowell W R."/>
        </authorList>
    </citation>
    <scope>NUCLEOTIDE SEQUENCE</scope>
</reference>
<dbReference type="InterPro" id="IPR000225">
    <property type="entry name" value="Armadillo"/>
</dbReference>
<dbReference type="SMART" id="SM00185">
    <property type="entry name" value="ARM"/>
    <property type="match status" value="5"/>
</dbReference>
<comment type="similarity">
    <text evidence="1 6">Belongs to the Arg-specific ADP-ribosyltransferase family.</text>
</comment>
<gene>
    <name evidence="8" type="ORF">OXD698_LOCUS23891</name>
</gene>
<dbReference type="GO" id="GO:0016192">
    <property type="term" value="P:vesicle-mediated transport"/>
    <property type="evidence" value="ECO:0007669"/>
    <property type="project" value="InterPro"/>
</dbReference>
<dbReference type="InterPro" id="IPR004155">
    <property type="entry name" value="PBS_lyase_HEAT"/>
</dbReference>
<evidence type="ECO:0000256" key="2">
    <source>
        <dbReference type="ARBA" id="ARBA00022676"/>
    </source>
</evidence>
<dbReference type="PANTHER" id="PTHR12697">
    <property type="entry name" value="PBS LYASE HEAT-LIKE PROTEIN"/>
    <property type="match status" value="1"/>
</dbReference>
<dbReference type="InterPro" id="IPR002553">
    <property type="entry name" value="Clathrin/coatomer_adapt-like_N"/>
</dbReference>
<keyword evidence="3 6" id="KW-0808">Transferase</keyword>
<dbReference type="EC" id="2.4.2.31" evidence="6"/>
<dbReference type="GO" id="GO:0106274">
    <property type="term" value="F:NAD+-protein-arginine ADP-ribosyltransferase activity"/>
    <property type="evidence" value="ECO:0007669"/>
    <property type="project" value="UniProtKB-EC"/>
</dbReference>
<evidence type="ECO:0000256" key="6">
    <source>
        <dbReference type="RuleBase" id="RU361228"/>
    </source>
</evidence>
<dbReference type="SUPFAM" id="SSF56399">
    <property type="entry name" value="ADP-ribosylation"/>
    <property type="match status" value="1"/>
</dbReference>
<dbReference type="SUPFAM" id="SSF52540">
    <property type="entry name" value="P-loop containing nucleoside triphosphate hydrolases"/>
    <property type="match status" value="1"/>
</dbReference>
<keyword evidence="6" id="KW-0521">NADP</keyword>
<dbReference type="SMART" id="SM00567">
    <property type="entry name" value="EZ_HEAT"/>
    <property type="match status" value="18"/>
</dbReference>
<comment type="catalytic activity">
    <reaction evidence="5 6">
        <text>L-arginyl-[protein] + NAD(+) = N(omega)-(ADP-D-ribosyl)-L-arginyl-[protein] + nicotinamide + H(+)</text>
        <dbReference type="Rhea" id="RHEA:19149"/>
        <dbReference type="Rhea" id="RHEA-COMP:10532"/>
        <dbReference type="Rhea" id="RHEA-COMP:15087"/>
        <dbReference type="ChEBI" id="CHEBI:15378"/>
        <dbReference type="ChEBI" id="CHEBI:17154"/>
        <dbReference type="ChEBI" id="CHEBI:29965"/>
        <dbReference type="ChEBI" id="CHEBI:57540"/>
        <dbReference type="ChEBI" id="CHEBI:142554"/>
        <dbReference type="EC" id="2.4.2.31"/>
    </reaction>
</comment>
<dbReference type="Pfam" id="PF05729">
    <property type="entry name" value="NACHT"/>
    <property type="match status" value="1"/>
</dbReference>
<dbReference type="PANTHER" id="PTHR12697:SF5">
    <property type="entry name" value="DEOXYHYPUSINE HYDROXYLASE"/>
    <property type="match status" value="1"/>
</dbReference>
<keyword evidence="6" id="KW-0520">NAD</keyword>
<keyword evidence="2 6" id="KW-0328">Glycosyltransferase</keyword>
<evidence type="ECO:0000313" key="8">
    <source>
        <dbReference type="EMBL" id="CAF3900021.1"/>
    </source>
</evidence>
<dbReference type="Proteomes" id="UP000663844">
    <property type="component" value="Unassembled WGS sequence"/>
</dbReference>
<dbReference type="PROSITE" id="PS50837">
    <property type="entry name" value="NACHT"/>
    <property type="match status" value="1"/>
</dbReference>
<protein>
    <recommendedName>
        <fullName evidence="6">NAD(P)(+)--arginine ADP-ribosyltransferase</fullName>
        <ecNumber evidence="6">2.4.2.31</ecNumber>
    </recommendedName>
    <alternativeName>
        <fullName evidence="6">Mono(ADP-ribosyl)transferase</fullName>
    </alternativeName>
</protein>
<evidence type="ECO:0000313" key="9">
    <source>
        <dbReference type="Proteomes" id="UP000663844"/>
    </source>
</evidence>
<dbReference type="InterPro" id="IPR000768">
    <property type="entry name" value="ART"/>
</dbReference>
<sequence length="1613" mass="180921">MSENRFVNRTLAELQEVNRNPIFGYEDSPILTLEESVEKLIPLVPDVLAYVMTAKNKYYRHSDLLKPDESAAIYLYSMPSSFFSSLNKALRAENRHALKPWFAYLNLFITALKKLPSIKAVVWRGVCGDVSSVFANNNIDIWWSVNSTSMDLKIVEPFLGESGTLFAIEVMYGKDISEFLASPEEREVILMPGTYVRARTEPLNFDNRLFVIHLDEVVVGSESQSESNHLFEWIKQEYKQNGYIERLMNPAKFYPIEESYINLAIIETKTQQQKEKQLRDASTNDAIMGSYEDIYGTTTTIDVKDIFEPCKNQEKKVLVFGRAGIGKSTFCRYIAYQWAVGSYWTEYELLALIPLRRLTTNRYPPLPIGQNYSLIDLVKKEIFSYDLSESEDKLLKKYFDVKKTLWVLDGYDEIVQNVPSHLECLFEQLLKTPHHILTSRPYQNVLAYHVQMEITGFTDKNIEQYVKQFFDQIKDELDNSPNKSQKLFNFLQKNRSIWGVAHIPVNLELICSLWSNEDFIETKELTITSLYTVMIEWLCRRYLSMPNKKIQNLSRDDVNQRCEKELAFLENLAFNEMKNNTIILRPNLLRKALNEEKISLHDHPHILNMGVLKSFNKQGIDTQIETDKDHYFVHLSFQEYFTARYLIKALKESSTHQEEIKFIQREKYNQRYALVFAFLSGLSSKADTNICLNNFWRLILTPPMDLVGIRHMQLVISCIEETFSQSTILQHTALIEWIAKCIKYIVSTDNQIIRRCLVQSLRRAPSVISSQTVINAFTHLLQNDDPKIRIAVLSFISEMNNSSIAVTLINLVTIALGDKNEIVRCNAYKALGNIGEKAATREVITKLVSALQDKSDCIRSSACEALGKMGEKVATNEVIIKLSNALEDKCGDVRWDACQALGTMGGKAATYEVITRLARALGDEFDDVGWSARQALNNIGEKAATNEVITKLVSALEDKSEWVRASVCEALGNMGENAATNEVITKLVSALEDASDRIRLSACKALGEMGGNAATNEVITKLVSALVDKWDGIKFYACIALENMGERAVTNEVITKLVSALEDKDMLSRFRVFNTLEKMGEKAATNEVITKLVSALEDRTEWVRVSACNALGNMGEKAATNAAITKLVSALEDRSEWVRASVCEVLGNMGEKAANNEVVTKLVSAFEDESDKVRRNACTALGKIGEKAATNEVITKVVSALDNESANVRYSACDALRNMGEKAATNEVITKVVSALDDESENVRYSACDALRNMGEKAATNEVITKVVSALDDESENVRYSASDALRNMREKAATNEAITKLVSVLEDKSERVRRVACEALGRMGERAATNEVITKLVSALEDESDDVRSCACEALGEMGGNAATNEVITKLVSALVDKWDGIKFYACIALGNMDERAVTNEVITKLVSALEEKGGSIRSSACKALEKIGEKAATIEVITKLVSALEDKSEWIRSRACNALGKMGEKAAMNEVITKLVNKRDADGRLSYEVVKAIDGIFRSSVIMIDYGPMLISILCVFGRQLACFKNVSLGELIRKFFDAQDVDWLLPVTEMALQSGAAVSISKDKLMVYDNGELIELPVPNSKLHNELVESFTNKAKALHLFFEIPSNLEN</sequence>
<dbReference type="GO" id="GO:0016491">
    <property type="term" value="F:oxidoreductase activity"/>
    <property type="evidence" value="ECO:0007669"/>
    <property type="project" value="TreeGrafter"/>
</dbReference>
<evidence type="ECO:0000256" key="4">
    <source>
        <dbReference type="ARBA" id="ARBA00022695"/>
    </source>
</evidence>
<feature type="domain" description="NACHT" evidence="7">
    <location>
        <begin position="315"/>
        <end position="441"/>
    </location>
</feature>
<dbReference type="InterPro" id="IPR016024">
    <property type="entry name" value="ARM-type_fold"/>
</dbReference>
<accession>A0A819HGG6</accession>
<evidence type="ECO:0000256" key="3">
    <source>
        <dbReference type="ARBA" id="ARBA00022679"/>
    </source>
</evidence>
<dbReference type="Pfam" id="PF13646">
    <property type="entry name" value="HEAT_2"/>
    <property type="match status" value="2"/>
</dbReference>
<dbReference type="Gene3D" id="3.90.176.10">
    <property type="entry name" value="Toxin ADP-ribosyltransferase, Chain A, domain 1"/>
    <property type="match status" value="1"/>
</dbReference>
<dbReference type="GO" id="GO:0006886">
    <property type="term" value="P:intracellular protein transport"/>
    <property type="evidence" value="ECO:0007669"/>
    <property type="project" value="InterPro"/>
</dbReference>
<dbReference type="InterPro" id="IPR027417">
    <property type="entry name" value="P-loop_NTPase"/>
</dbReference>
<evidence type="ECO:0000256" key="1">
    <source>
        <dbReference type="ARBA" id="ARBA00009558"/>
    </source>
</evidence>
<proteinExistence type="inferred from homology"/>